<keyword evidence="4" id="KW-0378">Hydrolase</keyword>
<feature type="domain" description="TIR" evidence="8">
    <location>
        <begin position="3"/>
        <end position="169"/>
    </location>
</feature>
<dbReference type="PRINTS" id="PR00364">
    <property type="entry name" value="DISEASERSIST"/>
</dbReference>
<keyword evidence="3" id="KW-0677">Repeat</keyword>
<evidence type="ECO:0000256" key="2">
    <source>
        <dbReference type="ARBA" id="ARBA00022614"/>
    </source>
</evidence>
<dbReference type="Gene3D" id="1.10.8.430">
    <property type="entry name" value="Helical domain of apoptotic protease-activating factors"/>
    <property type="match status" value="1"/>
</dbReference>
<evidence type="ECO:0000313" key="10">
    <source>
        <dbReference type="Proteomes" id="UP000030645"/>
    </source>
</evidence>
<dbReference type="eggNOG" id="ENOG502SHH4">
    <property type="taxonomic scope" value="Eukaryota"/>
</dbReference>
<dbReference type="GO" id="GO:0006952">
    <property type="term" value="P:defense response"/>
    <property type="evidence" value="ECO:0007669"/>
    <property type="project" value="InterPro"/>
</dbReference>
<evidence type="ECO:0000256" key="5">
    <source>
        <dbReference type="ARBA" id="ARBA00022821"/>
    </source>
</evidence>
<dbReference type="InterPro" id="IPR044974">
    <property type="entry name" value="Disease_R_plants"/>
</dbReference>
<dbReference type="Gene3D" id="3.40.50.300">
    <property type="entry name" value="P-loop containing nucleotide triphosphate hydrolases"/>
    <property type="match status" value="1"/>
</dbReference>
<dbReference type="InterPro" id="IPR035897">
    <property type="entry name" value="Toll_tir_struct_dom_sf"/>
</dbReference>
<dbReference type="InterPro" id="IPR026960">
    <property type="entry name" value="RVT-Znf"/>
</dbReference>
<dbReference type="PANTHER" id="PTHR11017:SF479">
    <property type="entry name" value="DISEASE RESISTANCE PROTEIN (TIR-NBS-LRR CLASS) FAMILY"/>
    <property type="match status" value="1"/>
</dbReference>
<dbReference type="SUPFAM" id="SSF52058">
    <property type="entry name" value="L domain-like"/>
    <property type="match status" value="1"/>
</dbReference>
<dbReference type="GO" id="GO:0043531">
    <property type="term" value="F:ADP binding"/>
    <property type="evidence" value="ECO:0007669"/>
    <property type="project" value="InterPro"/>
</dbReference>
<dbReference type="InterPro" id="IPR032675">
    <property type="entry name" value="LRR_dom_sf"/>
</dbReference>
<evidence type="ECO:0000256" key="4">
    <source>
        <dbReference type="ARBA" id="ARBA00022801"/>
    </source>
</evidence>
<evidence type="ECO:0000256" key="6">
    <source>
        <dbReference type="ARBA" id="ARBA00023027"/>
    </source>
</evidence>
<dbReference type="InterPro" id="IPR000157">
    <property type="entry name" value="TIR_dom"/>
</dbReference>
<name>W9S3W3_9ROSA</name>
<dbReference type="InterPro" id="IPR042197">
    <property type="entry name" value="Apaf_helical"/>
</dbReference>
<proteinExistence type="predicted"/>
<dbReference type="SUPFAM" id="SSF52200">
    <property type="entry name" value="Toll/Interleukin receptor TIR domain"/>
    <property type="match status" value="1"/>
</dbReference>
<dbReference type="InterPro" id="IPR058546">
    <property type="entry name" value="RPS4B/Roq1-like_LRR"/>
</dbReference>
<reference evidence="10" key="1">
    <citation type="submission" date="2013-01" db="EMBL/GenBank/DDBJ databases">
        <title>Draft Genome Sequence of a Mulberry Tree, Morus notabilis C.K. Schneid.</title>
        <authorList>
            <person name="He N."/>
            <person name="Zhao S."/>
        </authorList>
    </citation>
    <scope>NUCLEOTIDE SEQUENCE</scope>
</reference>
<dbReference type="InterPro" id="IPR002182">
    <property type="entry name" value="NB-ARC"/>
</dbReference>
<keyword evidence="6" id="KW-0520">NAD</keyword>
<gene>
    <name evidence="9" type="ORF">L484_009264</name>
</gene>
<evidence type="ECO:0000256" key="1">
    <source>
        <dbReference type="ARBA" id="ARBA00011982"/>
    </source>
</evidence>
<dbReference type="Pfam" id="PF23282">
    <property type="entry name" value="WHD_ROQ1"/>
    <property type="match status" value="1"/>
</dbReference>
<organism evidence="9 10">
    <name type="scientific">Morus notabilis</name>
    <dbReference type="NCBI Taxonomy" id="981085"/>
    <lineage>
        <taxon>Eukaryota</taxon>
        <taxon>Viridiplantae</taxon>
        <taxon>Streptophyta</taxon>
        <taxon>Embryophyta</taxon>
        <taxon>Tracheophyta</taxon>
        <taxon>Spermatophyta</taxon>
        <taxon>Magnoliopsida</taxon>
        <taxon>eudicotyledons</taxon>
        <taxon>Gunneridae</taxon>
        <taxon>Pentapetalae</taxon>
        <taxon>rosids</taxon>
        <taxon>fabids</taxon>
        <taxon>Rosales</taxon>
        <taxon>Moraceae</taxon>
        <taxon>Moreae</taxon>
        <taxon>Morus</taxon>
    </lineage>
</organism>
<protein>
    <recommendedName>
        <fullName evidence="1">ADP-ribosyl cyclase/cyclic ADP-ribose hydrolase</fullName>
        <ecNumber evidence="1">3.2.2.6</ecNumber>
    </recommendedName>
</protein>
<dbReference type="Pfam" id="PF07725">
    <property type="entry name" value="LRR_3"/>
    <property type="match status" value="1"/>
</dbReference>
<dbReference type="EMBL" id="KE346039">
    <property type="protein sequence ID" value="EXC24975.1"/>
    <property type="molecule type" value="Genomic_DNA"/>
</dbReference>
<dbReference type="InterPro" id="IPR058192">
    <property type="entry name" value="WHD_ROQ1-like"/>
</dbReference>
<evidence type="ECO:0000256" key="3">
    <source>
        <dbReference type="ARBA" id="ARBA00022737"/>
    </source>
</evidence>
<dbReference type="SMART" id="SM00255">
    <property type="entry name" value="TIR"/>
    <property type="match status" value="1"/>
</dbReference>
<keyword evidence="10" id="KW-1185">Reference proteome</keyword>
<sequence length="1354" mass="155814">MKKIYDVFISFRGEDTRKNFTSHFYAALCRKKVKTYIDDDRLEKGEEISSALLRAIEESKISVVIFSENYASSSWCLTELAHIVRCKEVKKQLVVPIFYHVDQADIHQQQNSYAVAFAKHEKRFKDEKVQQWRNALKEAGNMCGWNISVTSYTESEVVEEIVKDILKRLDDMSSKADFKDLVGIDKQVQNIERLLHFSLLDVRIVGIWGMGGIGKTTLAEVIFSRFADPQFESCCFLRNIKDTKRHKLHKLQKKLFSKLLKEKIENVNQFVMNRLQRTKVLVVLDDVDDFEQLEYLVRDRSCYGCGSRIIITSRDKQVLNNIQADRIYEVDELNSHDALQLFYTSAFKGNSPTPVYVQMSKNVVAKYAKGVPLALKVLGCHLYCKSIEEWESELKRLENIPYDKVQNVLKLSYDGLSYEEKNIFLDIAFFFVGTEQDAAKRILDSYCLGVAMGIRVLIDKCLVTADHSNRLSMHDLVQDMGIEIVRQQSPDEPGKRSRLRSTEDVCNVLKTNAGTPGIHGIFLDLSKASDVICLRSEVFKTMYNLKLLKLQDHCGESKLHFRKGLKYLPDELRYLHWENCSLKTLPRKFCPQNLVELHLNNNKLNQLWDGVQHIESLKLLNLKESENLSEIPDLSWALNLEEIELSGCTRLKHLPSSTGKLESLQFLNLFGCSNFDEFPELPGNITYLGMAETAIENVPPSIEHLSHLRVFNLGYCKRLKSLPSNFFKLKSLRELYIKGCLGLKYLPEVLEPMESLIVLQTQETGITRLPSSIEKLVRIKDLEMQYTGVSEISDWLFSLPALESLNLCKTKISRIPEGIKLSKLRCLYVRDCKLLQSLPELPLSMRKVDAGGCTSLETISNSWSLLAQGPKGVPSILERFSFEGCLKLDHKKILIEFQIRALYVASGWLKLANEGIVTELHVARLRASILQQEVHRPERDLAFFEVTVCRTGDEIPGWFSYENVGCSINVNLSPLWYSPNNFMGFAFCCVVNNSYDEDIAGLVNLNWEIYLKTNYNRVRHLKFVTASRWLESHHISDQVFMATYLDIGAIDFDSVIEMSFHFSFDDPLKREIKRCGIRMLSLQDAIEFAIIGGQYELGESNVVTNKLQPSGFWKHVLYPLLGFQVFPSRQELCEKVLSSKMQQRHKELWLLLVWDCFPVREVVSRQMDVADTTCPLCGMVLESATHLFLYCTSVRPLWFMSRWGLRTDFLLCDSVASFLHLVLFGDPNSDTHQFDREFLHYASVLMDAIWLARNELVHKEKAFHIADIHSSEREVVQLEVIVSYPGDEHPEWFCYQNVGDSIDMMLPTECTNFMGFAFCFVVENDDSNKVGFPSRQRFCEKILSCKILHRHKKL</sequence>
<dbReference type="PROSITE" id="PS50104">
    <property type="entry name" value="TIR"/>
    <property type="match status" value="1"/>
</dbReference>
<dbReference type="Pfam" id="PF13966">
    <property type="entry name" value="zf-RVT"/>
    <property type="match status" value="1"/>
</dbReference>
<dbReference type="GO" id="GO:0061809">
    <property type="term" value="F:NAD+ nucleosidase activity, cyclic ADP-ribose generating"/>
    <property type="evidence" value="ECO:0007669"/>
    <property type="project" value="UniProtKB-EC"/>
</dbReference>
<dbReference type="Gene3D" id="3.80.10.10">
    <property type="entry name" value="Ribonuclease Inhibitor"/>
    <property type="match status" value="2"/>
</dbReference>
<dbReference type="FunFam" id="3.40.50.10140:FF:000007">
    <property type="entry name" value="Disease resistance protein (TIR-NBS-LRR class)"/>
    <property type="match status" value="1"/>
</dbReference>
<evidence type="ECO:0000313" key="9">
    <source>
        <dbReference type="EMBL" id="EXC24975.1"/>
    </source>
</evidence>
<dbReference type="Gene3D" id="3.40.50.10140">
    <property type="entry name" value="Toll/interleukin-1 receptor homology (TIR) domain"/>
    <property type="match status" value="1"/>
</dbReference>
<dbReference type="InterPro" id="IPR045344">
    <property type="entry name" value="C-JID"/>
</dbReference>
<dbReference type="PANTHER" id="PTHR11017">
    <property type="entry name" value="LEUCINE-RICH REPEAT-CONTAINING PROTEIN"/>
    <property type="match status" value="1"/>
</dbReference>
<dbReference type="GO" id="GO:0007165">
    <property type="term" value="P:signal transduction"/>
    <property type="evidence" value="ECO:0007669"/>
    <property type="project" value="InterPro"/>
</dbReference>
<evidence type="ECO:0000259" key="8">
    <source>
        <dbReference type="PROSITE" id="PS50104"/>
    </source>
</evidence>
<dbReference type="Pfam" id="PF20160">
    <property type="entry name" value="C-JID"/>
    <property type="match status" value="2"/>
</dbReference>
<evidence type="ECO:0000256" key="7">
    <source>
        <dbReference type="ARBA" id="ARBA00047304"/>
    </source>
</evidence>
<dbReference type="InterPro" id="IPR011713">
    <property type="entry name" value="Leu-rich_rpt_3"/>
</dbReference>
<keyword evidence="2" id="KW-0433">Leucine-rich repeat</keyword>
<dbReference type="Pfam" id="PF00931">
    <property type="entry name" value="NB-ARC"/>
    <property type="match status" value="1"/>
</dbReference>
<dbReference type="Pfam" id="PF01582">
    <property type="entry name" value="TIR"/>
    <property type="match status" value="1"/>
</dbReference>
<dbReference type="Proteomes" id="UP000030645">
    <property type="component" value="Unassembled WGS sequence"/>
</dbReference>
<dbReference type="Pfam" id="PF23286">
    <property type="entry name" value="LRR_13"/>
    <property type="match status" value="1"/>
</dbReference>
<dbReference type="InterPro" id="IPR027417">
    <property type="entry name" value="P-loop_NTPase"/>
</dbReference>
<accession>W9S3W3</accession>
<keyword evidence="5" id="KW-0611">Plant defense</keyword>
<dbReference type="EC" id="3.2.2.6" evidence="1"/>
<dbReference type="SUPFAM" id="SSF52540">
    <property type="entry name" value="P-loop containing nucleoside triphosphate hydrolases"/>
    <property type="match status" value="1"/>
</dbReference>
<comment type="catalytic activity">
    <reaction evidence="7">
        <text>NAD(+) + H2O = ADP-D-ribose + nicotinamide + H(+)</text>
        <dbReference type="Rhea" id="RHEA:16301"/>
        <dbReference type="ChEBI" id="CHEBI:15377"/>
        <dbReference type="ChEBI" id="CHEBI:15378"/>
        <dbReference type="ChEBI" id="CHEBI:17154"/>
        <dbReference type="ChEBI" id="CHEBI:57540"/>
        <dbReference type="ChEBI" id="CHEBI:57967"/>
        <dbReference type="EC" id="3.2.2.6"/>
    </reaction>
    <physiologicalReaction direction="left-to-right" evidence="7">
        <dbReference type="Rhea" id="RHEA:16302"/>
    </physiologicalReaction>
</comment>